<protein>
    <submittedName>
        <fullName evidence="6">CUB domain-containing protein</fullName>
    </submittedName>
</protein>
<evidence type="ECO:0000256" key="1">
    <source>
        <dbReference type="ARBA" id="ARBA00023157"/>
    </source>
</evidence>
<feature type="domain" description="CUB" evidence="3">
    <location>
        <begin position="422"/>
        <end position="536"/>
    </location>
</feature>
<evidence type="ECO:0000313" key="6">
    <source>
        <dbReference type="WBParaSite" id="PTRK_0001316800.1"/>
    </source>
</evidence>
<comment type="caution">
    <text evidence="2">Lacks conserved residue(s) required for the propagation of feature annotation.</text>
</comment>
<dbReference type="SMART" id="SM00034">
    <property type="entry name" value="CLECT"/>
    <property type="match status" value="2"/>
</dbReference>
<dbReference type="CDD" id="cd00037">
    <property type="entry name" value="CLECT"/>
    <property type="match status" value="2"/>
</dbReference>
<dbReference type="InterPro" id="IPR016186">
    <property type="entry name" value="C-type_lectin-like/link_sf"/>
</dbReference>
<dbReference type="AlphaFoldDB" id="A0A0N4ZWV2"/>
<dbReference type="Pfam" id="PF00059">
    <property type="entry name" value="Lectin_C"/>
    <property type="match status" value="2"/>
</dbReference>
<dbReference type="PANTHER" id="PTHR22991:SF42">
    <property type="entry name" value="C-TYPE LECTIN DOMAIN-CONTAINING PROTEIN"/>
    <property type="match status" value="1"/>
</dbReference>
<dbReference type="InterPro" id="IPR050976">
    <property type="entry name" value="Snaclec"/>
</dbReference>
<dbReference type="Proteomes" id="UP000038045">
    <property type="component" value="Unplaced"/>
</dbReference>
<evidence type="ECO:0000259" key="3">
    <source>
        <dbReference type="PROSITE" id="PS01180"/>
    </source>
</evidence>
<organism evidence="5 6">
    <name type="scientific">Parastrongyloides trichosuri</name>
    <name type="common">Possum-specific nematode worm</name>
    <dbReference type="NCBI Taxonomy" id="131310"/>
    <lineage>
        <taxon>Eukaryota</taxon>
        <taxon>Metazoa</taxon>
        <taxon>Ecdysozoa</taxon>
        <taxon>Nematoda</taxon>
        <taxon>Chromadorea</taxon>
        <taxon>Rhabditida</taxon>
        <taxon>Tylenchina</taxon>
        <taxon>Panagrolaimomorpha</taxon>
        <taxon>Strongyloidoidea</taxon>
        <taxon>Strongyloididae</taxon>
        <taxon>Parastrongyloides</taxon>
    </lineage>
</organism>
<evidence type="ECO:0000256" key="2">
    <source>
        <dbReference type="PROSITE-ProRule" id="PRU00059"/>
    </source>
</evidence>
<reference evidence="6" key="1">
    <citation type="submission" date="2017-02" db="UniProtKB">
        <authorList>
            <consortium name="WormBaseParasite"/>
        </authorList>
    </citation>
    <scope>IDENTIFICATION</scope>
</reference>
<dbReference type="PANTHER" id="PTHR22991">
    <property type="entry name" value="PROTEIN CBG13490"/>
    <property type="match status" value="1"/>
</dbReference>
<dbReference type="PROSITE" id="PS50041">
    <property type="entry name" value="C_TYPE_LECTIN_2"/>
    <property type="match status" value="1"/>
</dbReference>
<accession>A0A0N4ZWV2</accession>
<dbReference type="Gene3D" id="3.10.100.10">
    <property type="entry name" value="Mannose-Binding Protein A, subunit A"/>
    <property type="match status" value="2"/>
</dbReference>
<dbReference type="InterPro" id="IPR035914">
    <property type="entry name" value="Sperma_CUB_dom_sf"/>
</dbReference>
<sequence>MSYDVASLNRTNAEALCSADNSIFPIILDADTNNFLKTFANNNFWIGLTCQTPTNCSWSDNSIYTYNNFLNNKADVNIGNYVYVQHSQEHTNFYGVWASEDDQFVTNSVICRQNPDYHYQNCPPNYEYISDDNSNCYKYVSNVKSFNDSVNVCIEDLGNLVSIHSSKENQDIVNFANKKGNDKSLWIGLIFDEASTNSSWVDQTNVSYLNYMEEFPIDFFGGAVEMLLLNDLNSLGYWENTDFKSTLPFICKMTENEVTNYWNSKVSTQSPIHVNTLSPEGQCPKNKFYKDNGTINSPGYPNLYGDNLNCEYYLINTMNERVVFTITDFYIADDDILEIYESNYIKLIQQFTGYDNNNAIGQTIITSNENSMVLVFKTSSVHFNQFRGFMGTFNSYDSFLESTIDTLTTLPSVIDQTNSSTCPFSLFTDPSAQIDSPGYPNPFGSNLMCFYIIKAVEGKRIALSILDHYFSQVGVSLEIYNGKGETNDKIISITKDDNQNKTISTVSKSNYLTIVFYSSDVDGDTNDKWSLWYRIF</sequence>
<dbReference type="InterPro" id="IPR016187">
    <property type="entry name" value="CTDL_fold"/>
</dbReference>
<dbReference type="Pfam" id="PF00431">
    <property type="entry name" value="CUB"/>
    <property type="match status" value="2"/>
</dbReference>
<dbReference type="Gene3D" id="2.60.120.290">
    <property type="entry name" value="Spermadhesin, CUB domain"/>
    <property type="match status" value="2"/>
</dbReference>
<keyword evidence="5" id="KW-1185">Reference proteome</keyword>
<dbReference type="SMART" id="SM00042">
    <property type="entry name" value="CUB"/>
    <property type="match status" value="2"/>
</dbReference>
<feature type="disulfide bond" evidence="2">
    <location>
        <begin position="283"/>
        <end position="310"/>
    </location>
</feature>
<feature type="domain" description="CUB" evidence="3">
    <location>
        <begin position="283"/>
        <end position="396"/>
    </location>
</feature>
<dbReference type="STRING" id="131310.A0A0N4ZWV2"/>
<dbReference type="CDD" id="cd00041">
    <property type="entry name" value="CUB"/>
    <property type="match status" value="2"/>
</dbReference>
<dbReference type="InterPro" id="IPR001304">
    <property type="entry name" value="C-type_lectin-like"/>
</dbReference>
<dbReference type="SUPFAM" id="SSF49854">
    <property type="entry name" value="Spermadhesin, CUB domain"/>
    <property type="match status" value="2"/>
</dbReference>
<dbReference type="WBParaSite" id="PTRK_0001316800.1">
    <property type="protein sequence ID" value="PTRK_0001316800.1"/>
    <property type="gene ID" value="PTRK_0001316800"/>
</dbReference>
<dbReference type="InterPro" id="IPR000859">
    <property type="entry name" value="CUB_dom"/>
</dbReference>
<keyword evidence="1 2" id="KW-1015">Disulfide bond</keyword>
<proteinExistence type="predicted"/>
<feature type="disulfide bond" evidence="2">
    <location>
        <begin position="422"/>
        <end position="449"/>
    </location>
</feature>
<dbReference type="SUPFAM" id="SSF56436">
    <property type="entry name" value="C-type lectin-like"/>
    <property type="match status" value="2"/>
</dbReference>
<name>A0A0N4ZWV2_PARTI</name>
<dbReference type="PROSITE" id="PS01180">
    <property type="entry name" value="CUB"/>
    <property type="match status" value="2"/>
</dbReference>
<evidence type="ECO:0000313" key="5">
    <source>
        <dbReference type="Proteomes" id="UP000038045"/>
    </source>
</evidence>
<evidence type="ECO:0000259" key="4">
    <source>
        <dbReference type="PROSITE" id="PS50041"/>
    </source>
</evidence>
<feature type="domain" description="C-type lectin" evidence="4">
    <location>
        <begin position="132"/>
        <end position="252"/>
    </location>
</feature>